<evidence type="ECO:0000256" key="8">
    <source>
        <dbReference type="RuleBase" id="RU363041"/>
    </source>
</evidence>
<dbReference type="PANTHER" id="PTHR30269:SF37">
    <property type="entry name" value="MEMBRANE TRANSPORTER PROTEIN"/>
    <property type="match status" value="1"/>
</dbReference>
<dbReference type="AlphaFoldDB" id="A0A4Q9VIL1"/>
<evidence type="ECO:0000256" key="5">
    <source>
        <dbReference type="ARBA" id="ARBA00022692"/>
    </source>
</evidence>
<dbReference type="PANTHER" id="PTHR30269">
    <property type="entry name" value="TRANSMEMBRANE PROTEIN YFCA"/>
    <property type="match status" value="1"/>
</dbReference>
<keyword evidence="4 8" id="KW-1003">Cell membrane</keyword>
<sequence length="253" mass="27002">MTTADLVFYLAALPAAMLVGLSKGGLPMVGMLGVPVLALAVSPLQAAGLLLPIFVVSDWFGLWAYRREYSARNLAILIPASIAGVGVGWATAAWIPEAAVTLLVGLIGVAFTADRIRVRGRVSAPRPADVPRGLFWGLLTGFTSFVSHSGAPPYQAYTLPQHMPKMIFAGTSTILFAVVNAVKLIPYWQLGQLSLDNFEKIAVLIPPAVAATFVGVRLTRWIPEALFFRLVMTALAIISVKLVWDGLHGLGVI</sequence>
<dbReference type="Pfam" id="PF01925">
    <property type="entry name" value="TauE"/>
    <property type="match status" value="1"/>
</dbReference>
<keyword evidence="6 8" id="KW-1133">Transmembrane helix</keyword>
<evidence type="ECO:0000313" key="10">
    <source>
        <dbReference type="Proteomes" id="UP000292781"/>
    </source>
</evidence>
<feature type="transmembrane region" description="Helical" evidence="8">
    <location>
        <begin position="7"/>
        <end position="26"/>
    </location>
</feature>
<organism evidence="9 10">
    <name type="scientific">Siculibacillus lacustris</name>
    <dbReference type="NCBI Taxonomy" id="1549641"/>
    <lineage>
        <taxon>Bacteria</taxon>
        <taxon>Pseudomonadati</taxon>
        <taxon>Pseudomonadota</taxon>
        <taxon>Alphaproteobacteria</taxon>
        <taxon>Hyphomicrobiales</taxon>
        <taxon>Ancalomicrobiaceae</taxon>
        <taxon>Siculibacillus</taxon>
    </lineage>
</organism>
<evidence type="ECO:0000256" key="4">
    <source>
        <dbReference type="ARBA" id="ARBA00022475"/>
    </source>
</evidence>
<feature type="transmembrane region" description="Helical" evidence="8">
    <location>
        <begin position="74"/>
        <end position="92"/>
    </location>
</feature>
<gene>
    <name evidence="9" type="ORF">EYW49_16720</name>
</gene>
<name>A0A4Q9VIL1_9HYPH</name>
<evidence type="ECO:0000256" key="1">
    <source>
        <dbReference type="ARBA" id="ARBA00004651"/>
    </source>
</evidence>
<dbReference type="Proteomes" id="UP000292781">
    <property type="component" value="Unassembled WGS sequence"/>
</dbReference>
<dbReference type="OrthoDB" id="7028171at2"/>
<keyword evidence="7 8" id="KW-0472">Membrane</keyword>
<dbReference type="InterPro" id="IPR002781">
    <property type="entry name" value="TM_pro_TauE-like"/>
</dbReference>
<keyword evidence="5 8" id="KW-0812">Transmembrane</keyword>
<evidence type="ECO:0000256" key="3">
    <source>
        <dbReference type="ARBA" id="ARBA00022448"/>
    </source>
</evidence>
<evidence type="ECO:0000256" key="6">
    <source>
        <dbReference type="ARBA" id="ARBA00022989"/>
    </source>
</evidence>
<protein>
    <recommendedName>
        <fullName evidence="8">Probable membrane transporter protein</fullName>
    </recommendedName>
</protein>
<comment type="caution">
    <text evidence="9">The sequence shown here is derived from an EMBL/GenBank/DDBJ whole genome shotgun (WGS) entry which is preliminary data.</text>
</comment>
<dbReference type="GO" id="GO:0005886">
    <property type="term" value="C:plasma membrane"/>
    <property type="evidence" value="ECO:0007669"/>
    <property type="project" value="UniProtKB-SubCell"/>
</dbReference>
<comment type="subcellular location">
    <subcellularLocation>
        <location evidence="1 8">Cell membrane</location>
        <topology evidence="1 8">Multi-pass membrane protein</topology>
    </subcellularLocation>
</comment>
<evidence type="ECO:0000256" key="2">
    <source>
        <dbReference type="ARBA" id="ARBA00009142"/>
    </source>
</evidence>
<evidence type="ECO:0000313" key="9">
    <source>
        <dbReference type="EMBL" id="TBW35093.1"/>
    </source>
</evidence>
<dbReference type="EMBL" id="SJFN01000028">
    <property type="protein sequence ID" value="TBW35093.1"/>
    <property type="molecule type" value="Genomic_DNA"/>
</dbReference>
<dbReference type="RefSeq" id="WP_131310772.1">
    <property type="nucleotide sequence ID" value="NZ_SJFN01000028.1"/>
</dbReference>
<evidence type="ECO:0000256" key="7">
    <source>
        <dbReference type="ARBA" id="ARBA00023136"/>
    </source>
</evidence>
<feature type="transmembrane region" description="Helical" evidence="8">
    <location>
        <begin position="167"/>
        <end position="189"/>
    </location>
</feature>
<feature type="transmembrane region" description="Helical" evidence="8">
    <location>
        <begin position="98"/>
        <end position="116"/>
    </location>
</feature>
<dbReference type="InterPro" id="IPR052017">
    <property type="entry name" value="TSUP"/>
</dbReference>
<feature type="transmembrane region" description="Helical" evidence="8">
    <location>
        <begin position="226"/>
        <end position="244"/>
    </location>
</feature>
<keyword evidence="3" id="KW-0813">Transport</keyword>
<keyword evidence="10" id="KW-1185">Reference proteome</keyword>
<feature type="transmembrane region" description="Helical" evidence="8">
    <location>
        <begin position="201"/>
        <end position="219"/>
    </location>
</feature>
<accession>A0A4Q9VIL1</accession>
<comment type="similarity">
    <text evidence="2 8">Belongs to the 4-toluene sulfonate uptake permease (TSUP) (TC 2.A.102) family.</text>
</comment>
<proteinExistence type="inferred from homology"/>
<feature type="transmembrane region" description="Helical" evidence="8">
    <location>
        <begin position="46"/>
        <end position="65"/>
    </location>
</feature>
<reference evidence="9 10" key="1">
    <citation type="submission" date="2019-02" db="EMBL/GenBank/DDBJ databases">
        <title>Siculibacillus lacustris gen. nov., sp. nov., a new rosette-forming bacterium isolated from a freshwater crater lake (Lake St. Ana, Romania).</title>
        <authorList>
            <person name="Felfoldi T."/>
            <person name="Marton Z."/>
            <person name="Szabo A."/>
            <person name="Mentes A."/>
            <person name="Boka K."/>
            <person name="Marialigeti K."/>
            <person name="Mathe I."/>
            <person name="Koncz M."/>
            <person name="Schumann P."/>
            <person name="Toth E."/>
        </authorList>
    </citation>
    <scope>NUCLEOTIDE SEQUENCE [LARGE SCALE GENOMIC DNA]</scope>
    <source>
        <strain evidence="9 10">SA-279</strain>
    </source>
</reference>